<gene>
    <name evidence="2" type="ORF">NC799_01590</name>
</gene>
<name>A0A9X3WBG5_9BACI</name>
<keyword evidence="1" id="KW-0472">Membrane</keyword>
<dbReference type="RefSeq" id="WP_272444560.1">
    <property type="nucleotide sequence ID" value="NZ_JAMQKC010000001.1"/>
</dbReference>
<keyword evidence="1" id="KW-0812">Transmembrane</keyword>
<keyword evidence="1" id="KW-1133">Transmembrane helix</keyword>
<evidence type="ECO:0000313" key="2">
    <source>
        <dbReference type="EMBL" id="MDC3415603.1"/>
    </source>
</evidence>
<accession>A0A9X3WBG5</accession>
<dbReference type="EMBL" id="JAMQKC010000001">
    <property type="protein sequence ID" value="MDC3415603.1"/>
    <property type="molecule type" value="Genomic_DNA"/>
</dbReference>
<reference evidence="2" key="1">
    <citation type="submission" date="2022-06" db="EMBL/GenBank/DDBJ databases">
        <title>Aquibacillus sp. a new bacterium isolated from soil saline samples.</title>
        <authorList>
            <person name="Galisteo C."/>
            <person name="De La Haba R."/>
            <person name="Sanchez-Porro C."/>
            <person name="Ventosa A."/>
        </authorList>
    </citation>
    <scope>NUCLEOTIDE SEQUENCE</scope>
    <source>
        <strain evidence="2">3ASR75-54</strain>
    </source>
</reference>
<evidence type="ECO:0000313" key="3">
    <source>
        <dbReference type="Proteomes" id="UP001145069"/>
    </source>
</evidence>
<sequence>MEMEQQRIKQRIEDYSRFFITLIVLSVYFYLGMIITNYLEPSDKGILLVWLLLLSLISSGVFLYLVIKWKKQLSDLLQD</sequence>
<dbReference type="AlphaFoldDB" id="A0A9X3WBG5"/>
<feature type="transmembrane region" description="Helical" evidence="1">
    <location>
        <begin position="45"/>
        <end position="67"/>
    </location>
</feature>
<comment type="caution">
    <text evidence="2">The sequence shown here is derived from an EMBL/GenBank/DDBJ whole genome shotgun (WGS) entry which is preliminary data.</text>
</comment>
<proteinExistence type="predicted"/>
<evidence type="ECO:0000256" key="1">
    <source>
        <dbReference type="SAM" id="Phobius"/>
    </source>
</evidence>
<keyword evidence="3" id="KW-1185">Reference proteome</keyword>
<dbReference type="Pfam" id="PF14143">
    <property type="entry name" value="YrhC"/>
    <property type="match status" value="1"/>
</dbReference>
<organism evidence="2 3">
    <name type="scientific">Aquibacillus salsiterrae</name>
    <dbReference type="NCBI Taxonomy" id="2950439"/>
    <lineage>
        <taxon>Bacteria</taxon>
        <taxon>Bacillati</taxon>
        <taxon>Bacillota</taxon>
        <taxon>Bacilli</taxon>
        <taxon>Bacillales</taxon>
        <taxon>Bacillaceae</taxon>
        <taxon>Aquibacillus</taxon>
    </lineage>
</organism>
<protein>
    <submittedName>
        <fullName evidence="2">YrhC family protein</fullName>
    </submittedName>
</protein>
<dbReference type="InterPro" id="IPR025418">
    <property type="entry name" value="YrhC-like"/>
</dbReference>
<dbReference type="Proteomes" id="UP001145069">
    <property type="component" value="Unassembled WGS sequence"/>
</dbReference>
<feature type="transmembrane region" description="Helical" evidence="1">
    <location>
        <begin position="20"/>
        <end position="39"/>
    </location>
</feature>